<comment type="subcellular location">
    <subcellularLocation>
        <location evidence="1">Cell membrane</location>
        <topology evidence="1">Multi-pass membrane protein</topology>
    </subcellularLocation>
</comment>
<keyword evidence="9" id="KW-1185">Reference proteome</keyword>
<dbReference type="AlphaFoldDB" id="A0A512T0M8"/>
<evidence type="ECO:0000256" key="4">
    <source>
        <dbReference type="ARBA" id="ARBA00022989"/>
    </source>
</evidence>
<proteinExistence type="predicted"/>
<evidence type="ECO:0000256" key="3">
    <source>
        <dbReference type="ARBA" id="ARBA00022692"/>
    </source>
</evidence>
<evidence type="ECO:0000256" key="5">
    <source>
        <dbReference type="ARBA" id="ARBA00023136"/>
    </source>
</evidence>
<feature type="compositionally biased region" description="Low complexity" evidence="6">
    <location>
        <begin position="34"/>
        <end position="50"/>
    </location>
</feature>
<evidence type="ECO:0000259" key="7">
    <source>
        <dbReference type="Pfam" id="PF00482"/>
    </source>
</evidence>
<keyword evidence="4" id="KW-1133">Transmembrane helix</keyword>
<dbReference type="GO" id="GO:0005886">
    <property type="term" value="C:plasma membrane"/>
    <property type="evidence" value="ECO:0007669"/>
    <property type="project" value="UniProtKB-SubCell"/>
</dbReference>
<dbReference type="Pfam" id="PF00482">
    <property type="entry name" value="T2SSF"/>
    <property type="match status" value="1"/>
</dbReference>
<gene>
    <name evidence="8" type="ORF">KLO01_18350</name>
</gene>
<keyword evidence="2" id="KW-1003">Cell membrane</keyword>
<name>A0A512T0M8_9MICO</name>
<evidence type="ECO:0000256" key="6">
    <source>
        <dbReference type="SAM" id="MobiDB-lite"/>
    </source>
</evidence>
<evidence type="ECO:0000313" key="9">
    <source>
        <dbReference type="Proteomes" id="UP000321793"/>
    </source>
</evidence>
<feature type="region of interest" description="Disordered" evidence="6">
    <location>
        <begin position="20"/>
        <end position="66"/>
    </location>
</feature>
<dbReference type="OrthoDB" id="4868453at2"/>
<dbReference type="PANTHER" id="PTHR35007">
    <property type="entry name" value="INTEGRAL MEMBRANE PROTEIN-RELATED"/>
    <property type="match status" value="1"/>
</dbReference>
<evidence type="ECO:0000313" key="8">
    <source>
        <dbReference type="EMBL" id="GEQ13788.1"/>
    </source>
</evidence>
<keyword evidence="3" id="KW-0812">Transmembrane</keyword>
<sequence length="212" mass="21139">MLAAALALVVGAVLLWPTRDGPWQSSSEPVSDEAGSSQGSGPTGTSTSTGAGAGTDAGAGDRPARAPTVDEAADALVLCALALRSGLGPVESLEAVADRVPPSVARHLRIVASAHRWGQDAATSWGHVGAGWQSASLAWQAAERSGAAPAGVVLAAAQRMRREEASRVETAVQRAGVLLVLPLGACFLPGFVGTTVVPVVLHLAGVSLGTSG</sequence>
<organism evidence="8 9">
    <name type="scientific">Knoellia locipacati</name>
    <dbReference type="NCBI Taxonomy" id="882824"/>
    <lineage>
        <taxon>Bacteria</taxon>
        <taxon>Bacillati</taxon>
        <taxon>Actinomycetota</taxon>
        <taxon>Actinomycetes</taxon>
        <taxon>Micrococcales</taxon>
        <taxon>Intrasporangiaceae</taxon>
        <taxon>Knoellia</taxon>
    </lineage>
</organism>
<protein>
    <recommendedName>
        <fullName evidence="7">Type II secretion system protein GspF domain-containing protein</fullName>
    </recommendedName>
</protein>
<feature type="domain" description="Type II secretion system protein GspF" evidence="7">
    <location>
        <begin position="78"/>
        <end position="194"/>
    </location>
</feature>
<dbReference type="Proteomes" id="UP000321793">
    <property type="component" value="Unassembled WGS sequence"/>
</dbReference>
<dbReference type="PANTHER" id="PTHR35007:SF3">
    <property type="entry name" value="POSSIBLE CONSERVED ALANINE RICH MEMBRANE PROTEIN"/>
    <property type="match status" value="1"/>
</dbReference>
<dbReference type="RefSeq" id="WP_147064329.1">
    <property type="nucleotide sequence ID" value="NZ_BAABDN010000001.1"/>
</dbReference>
<comment type="caution">
    <text evidence="8">The sequence shown here is derived from an EMBL/GenBank/DDBJ whole genome shotgun (WGS) entry which is preliminary data.</text>
</comment>
<dbReference type="EMBL" id="BKBA01000008">
    <property type="protein sequence ID" value="GEQ13788.1"/>
    <property type="molecule type" value="Genomic_DNA"/>
</dbReference>
<evidence type="ECO:0000256" key="2">
    <source>
        <dbReference type="ARBA" id="ARBA00022475"/>
    </source>
</evidence>
<reference evidence="8 9" key="1">
    <citation type="submission" date="2019-07" db="EMBL/GenBank/DDBJ databases">
        <title>Whole genome shotgun sequence of Knoellia locipacati NBRC 109775.</title>
        <authorList>
            <person name="Hosoyama A."/>
            <person name="Uohara A."/>
            <person name="Ohji S."/>
            <person name="Ichikawa N."/>
        </authorList>
    </citation>
    <scope>NUCLEOTIDE SEQUENCE [LARGE SCALE GENOMIC DNA]</scope>
    <source>
        <strain evidence="8 9">NBRC 109775</strain>
    </source>
</reference>
<evidence type="ECO:0000256" key="1">
    <source>
        <dbReference type="ARBA" id="ARBA00004651"/>
    </source>
</evidence>
<keyword evidence="5" id="KW-0472">Membrane</keyword>
<dbReference type="InterPro" id="IPR018076">
    <property type="entry name" value="T2SS_GspF_dom"/>
</dbReference>
<accession>A0A512T0M8</accession>